<accession>A0A7H1CRH1</accession>
<dbReference type="AlphaFoldDB" id="A0A7H1CRH1"/>
<evidence type="ECO:0000256" key="1">
    <source>
        <dbReference type="ARBA" id="ARBA00009995"/>
    </source>
</evidence>
<dbReference type="CDD" id="cd03784">
    <property type="entry name" value="GT1_Gtf-like"/>
    <property type="match status" value="1"/>
</dbReference>
<dbReference type="SUPFAM" id="SSF53756">
    <property type="entry name" value="UDP-Glycosyltransferase/glycogen phosphorylase"/>
    <property type="match status" value="1"/>
</dbReference>
<organism evidence="5">
    <name type="scientific">Ostrinia furnacalis</name>
    <name type="common">Asian corn borer</name>
    <dbReference type="NCBI Taxonomy" id="93504"/>
    <lineage>
        <taxon>Eukaryota</taxon>
        <taxon>Metazoa</taxon>
        <taxon>Ecdysozoa</taxon>
        <taxon>Arthropoda</taxon>
        <taxon>Hexapoda</taxon>
        <taxon>Insecta</taxon>
        <taxon>Pterygota</taxon>
        <taxon>Neoptera</taxon>
        <taxon>Endopterygota</taxon>
        <taxon>Lepidoptera</taxon>
        <taxon>Glossata</taxon>
        <taxon>Ditrysia</taxon>
        <taxon>Pyraloidea</taxon>
        <taxon>Crambidae</taxon>
        <taxon>Pyraustinae</taxon>
        <taxon>Ostrinia</taxon>
    </lineage>
</organism>
<dbReference type="InterPro" id="IPR002213">
    <property type="entry name" value="UDP_glucos_trans"/>
</dbReference>
<evidence type="ECO:0000256" key="2">
    <source>
        <dbReference type="ARBA" id="ARBA00022676"/>
    </source>
</evidence>
<dbReference type="EMBL" id="MT215185">
    <property type="protein sequence ID" value="QNS26329.1"/>
    <property type="molecule type" value="mRNA"/>
</dbReference>
<dbReference type="Gene3D" id="3.40.50.2000">
    <property type="entry name" value="Glycogen Phosphorylase B"/>
    <property type="match status" value="1"/>
</dbReference>
<dbReference type="Pfam" id="PF00201">
    <property type="entry name" value="UDPGT"/>
    <property type="match status" value="1"/>
</dbReference>
<keyword evidence="4" id="KW-0472">Membrane</keyword>
<feature type="transmembrane region" description="Helical" evidence="4">
    <location>
        <begin position="483"/>
        <end position="503"/>
    </location>
</feature>
<keyword evidence="4" id="KW-0812">Transmembrane</keyword>
<protein>
    <submittedName>
        <fullName evidence="5">UDP-glycosyltransferase UGT40AM2</fullName>
    </submittedName>
</protein>
<evidence type="ECO:0000256" key="4">
    <source>
        <dbReference type="SAM" id="Phobius"/>
    </source>
</evidence>
<proteinExistence type="evidence at transcript level"/>
<reference evidence="5" key="1">
    <citation type="submission" date="2020-03" db="EMBL/GenBank/DDBJ databases">
        <title>Analysis of the UDP-glycosyltransferase gene family in the antennae of Ostrinia furnacalis.</title>
        <authorList>
            <person name="Liu S."/>
        </authorList>
    </citation>
    <scope>NUCLEOTIDE SEQUENCE</scope>
    <source>
        <strain evidence="5">HF</strain>
    </source>
</reference>
<sequence length="528" mass="60034">MLPKKYTWLVLLSIISLNEALRVLVWFPLFSKSHNILGRGVVNHLLKAGHEVVHVTSMPQKAPLPNLTEIDLSSIEEAFKQDKESNEHFKLKNLVGQKNFGDSIFFLYLSYEINKVSLEHEAVQTFLADPKQKFDAVILEWFFSDFIAGIAPLFNAPLIWMGSTEAHWQVLKLVDEIPNPAYSVDLFSVKRPPLTFWERMVELWTLAKRYVIINGVVVPFEKRLYNTIFPDLAAKRGVTMPGYDDAVYNASLMYLYSHPSIGTPFRLPQNAKYVGGYHVDTEVKALPKDLQKIMDEAKDGVIYFSMGSNLKSVDMTENMRNSLLKMFSKLKQKVIWKFEEDLQNVPANIHLVKWAPQQSILAHPNLKMFITHGGQLSTTEAIHFGVPVVGIPVFGDQYVNTKSAVDKGFCISVTLAEDMSDDIYAAVQEILRNPAYKTKAKELSAIFHDRPMKPGEELVYWLEYVVRTHGAKHLRSPAVNVPMYQKLFLDLLLIVVVGSYVLCKIKQKVFGKRKADKPVKSGKKTKTN</sequence>
<evidence type="ECO:0000313" key="5">
    <source>
        <dbReference type="EMBL" id="QNS26329.1"/>
    </source>
</evidence>
<keyword evidence="3 5" id="KW-0808">Transferase</keyword>
<keyword evidence="2" id="KW-0328">Glycosyltransferase</keyword>
<evidence type="ECO:0000256" key="3">
    <source>
        <dbReference type="ARBA" id="ARBA00022679"/>
    </source>
</evidence>
<dbReference type="PANTHER" id="PTHR48043">
    <property type="entry name" value="EG:EG0003.4 PROTEIN-RELATED"/>
    <property type="match status" value="1"/>
</dbReference>
<dbReference type="PANTHER" id="PTHR48043:SF159">
    <property type="entry name" value="EG:EG0003.4 PROTEIN-RELATED"/>
    <property type="match status" value="1"/>
</dbReference>
<dbReference type="GO" id="GO:0008194">
    <property type="term" value="F:UDP-glycosyltransferase activity"/>
    <property type="evidence" value="ECO:0007669"/>
    <property type="project" value="InterPro"/>
</dbReference>
<comment type="similarity">
    <text evidence="1">Belongs to the UDP-glycosyltransferase family.</text>
</comment>
<dbReference type="FunFam" id="3.40.50.2000:FF:000050">
    <property type="entry name" value="UDP-glucuronosyltransferase"/>
    <property type="match status" value="1"/>
</dbReference>
<dbReference type="InterPro" id="IPR050271">
    <property type="entry name" value="UDP-glycosyltransferase"/>
</dbReference>
<name>A0A7H1CRH1_OSTFU</name>
<keyword evidence="4" id="KW-1133">Transmembrane helix</keyword>